<proteinExistence type="predicted"/>
<evidence type="ECO:0000313" key="2">
    <source>
        <dbReference type="Proteomes" id="UP000631653"/>
    </source>
</evidence>
<keyword evidence="2" id="KW-1185">Reference proteome</keyword>
<reference evidence="1 2" key="1">
    <citation type="journal article" date="2020" name="Int. J. Syst. Evol. Microbiol.">
        <title>Novel acetic acid bacteria from cider fermentations: Acetobacter conturbans sp. nov. and Acetobacter fallax sp. nov.</title>
        <authorList>
            <person name="Sombolestani A.S."/>
            <person name="Cleenwerck I."/>
            <person name="Cnockaert M."/>
            <person name="Borremans W."/>
            <person name="Wieme A.D."/>
            <person name="De Vuyst L."/>
            <person name="Vandamme P."/>
        </authorList>
    </citation>
    <scope>NUCLEOTIDE SEQUENCE [LARGE SCALE GENOMIC DNA]</scope>
    <source>
        <strain evidence="1 2">LMG 1627</strain>
    </source>
</reference>
<gene>
    <name evidence="1" type="ORF">GOB81_11010</name>
</gene>
<comment type="caution">
    <text evidence="1">The sequence shown here is derived from an EMBL/GenBank/DDBJ whole genome shotgun (WGS) entry which is preliminary data.</text>
</comment>
<name>A0ABX0K6X4_9PROT</name>
<organism evidence="1 2">
    <name type="scientific">Acetobacter conturbans</name>
    <dbReference type="NCBI Taxonomy" id="1737472"/>
    <lineage>
        <taxon>Bacteria</taxon>
        <taxon>Pseudomonadati</taxon>
        <taxon>Pseudomonadota</taxon>
        <taxon>Alphaproteobacteria</taxon>
        <taxon>Acetobacterales</taxon>
        <taxon>Acetobacteraceae</taxon>
        <taxon>Acetobacter</taxon>
    </lineage>
</organism>
<accession>A0ABX0K6X4</accession>
<dbReference type="RefSeq" id="WP_173570463.1">
    <property type="nucleotide sequence ID" value="NZ_WOSY01000009.1"/>
</dbReference>
<evidence type="ECO:0000313" key="1">
    <source>
        <dbReference type="EMBL" id="NHN89154.1"/>
    </source>
</evidence>
<protein>
    <submittedName>
        <fullName evidence="1">Uncharacterized protein</fullName>
    </submittedName>
</protein>
<dbReference type="Proteomes" id="UP000631653">
    <property type="component" value="Unassembled WGS sequence"/>
</dbReference>
<dbReference type="EMBL" id="WOSY01000009">
    <property type="protein sequence ID" value="NHN89154.1"/>
    <property type="molecule type" value="Genomic_DNA"/>
</dbReference>
<sequence length="85" mass="9001">MSPNVLRMPHCPEASPLLISHSLLQLADVVWKAGLTGVADELVMLAHTAIDRGGEEDEPHECHVAAGLSVIHPPLPTPGKGLRSL</sequence>